<evidence type="ECO:0000256" key="7">
    <source>
        <dbReference type="ARBA" id="ARBA00023242"/>
    </source>
</evidence>
<dbReference type="InterPro" id="IPR055433">
    <property type="entry name" value="HAT_Syf1-like_N"/>
</dbReference>
<dbReference type="Proteomes" id="UP000030747">
    <property type="component" value="Unassembled WGS sequence"/>
</dbReference>
<keyword evidence="4" id="KW-0747">Spliceosome</keyword>
<feature type="coiled-coil region" evidence="8">
    <location>
        <begin position="800"/>
        <end position="861"/>
    </location>
</feature>
<dbReference type="VEuPathDB" id="ToxoDB:ETH_00021640"/>
<proteinExistence type="inferred from homology"/>
<keyword evidence="6" id="KW-0508">mRNA splicing</keyword>
<dbReference type="EMBL" id="HG673765">
    <property type="protein sequence ID" value="CDJ37532.1"/>
    <property type="molecule type" value="Genomic_DNA"/>
</dbReference>
<keyword evidence="3" id="KW-0507">mRNA processing</keyword>
<dbReference type="OrthoDB" id="10067343at2759"/>
<dbReference type="GO" id="GO:0071007">
    <property type="term" value="C:U2-type catalytic step 2 spliceosome"/>
    <property type="evidence" value="ECO:0007669"/>
    <property type="project" value="TreeGrafter"/>
</dbReference>
<evidence type="ECO:0000256" key="9">
    <source>
        <dbReference type="SAM" id="MobiDB-lite"/>
    </source>
</evidence>
<dbReference type="SMART" id="SM00386">
    <property type="entry name" value="HAT"/>
    <property type="match status" value="11"/>
</dbReference>
<dbReference type="InterPro" id="IPR056350">
    <property type="entry name" value="HAT_Syf1_central"/>
</dbReference>
<dbReference type="Gene3D" id="1.25.40.10">
    <property type="entry name" value="Tetratricopeptide repeat domain"/>
    <property type="match status" value="4"/>
</dbReference>
<dbReference type="AlphaFoldDB" id="U6KMN1"/>
<dbReference type="Pfam" id="PF23233">
    <property type="entry name" value="HAT_Syf1_CNRKL1_N"/>
    <property type="match status" value="1"/>
</dbReference>
<feature type="domain" description="Pre-mRNA-splicing factor Syf1-like N-terminal HAT-repeats" evidence="12">
    <location>
        <begin position="59"/>
        <end position="222"/>
    </location>
</feature>
<dbReference type="RefSeq" id="XP_013228370.1">
    <property type="nucleotide sequence ID" value="XM_013372916.1"/>
</dbReference>
<evidence type="ECO:0000256" key="2">
    <source>
        <dbReference type="ARBA" id="ARBA00008644"/>
    </source>
</evidence>
<dbReference type="FunFam" id="1.25.40.10:FF:000023">
    <property type="entry name" value="Pre-mRNA-splicing factor SYF1"/>
    <property type="match status" value="1"/>
</dbReference>
<evidence type="ECO:0000256" key="8">
    <source>
        <dbReference type="SAM" id="Coils"/>
    </source>
</evidence>
<reference evidence="13" key="2">
    <citation type="submission" date="2013-10" db="EMBL/GenBank/DDBJ databases">
        <authorList>
            <person name="Aslett M."/>
        </authorList>
    </citation>
    <scope>NUCLEOTIDE SEQUENCE [LARGE SCALE GENOMIC DNA]</scope>
    <source>
        <strain evidence="13">Houghton</strain>
    </source>
</reference>
<evidence type="ECO:0000256" key="6">
    <source>
        <dbReference type="ARBA" id="ARBA00023187"/>
    </source>
</evidence>
<feature type="region of interest" description="Disordered" evidence="9">
    <location>
        <begin position="1"/>
        <end position="37"/>
    </location>
</feature>
<evidence type="ECO:0000256" key="4">
    <source>
        <dbReference type="ARBA" id="ARBA00022728"/>
    </source>
</evidence>
<dbReference type="GeneID" id="25253443"/>
<evidence type="ECO:0000259" key="12">
    <source>
        <dbReference type="Pfam" id="PF23233"/>
    </source>
</evidence>
<dbReference type="OMA" id="IWYNYLR"/>
<dbReference type="SUPFAM" id="SSF48452">
    <property type="entry name" value="TPR-like"/>
    <property type="match status" value="2"/>
</dbReference>
<dbReference type="InterPro" id="IPR045075">
    <property type="entry name" value="Syf1-like"/>
</dbReference>
<sequence>MAVAGNAEQAREEKPAQHSSSEGPTSAKKEGGEDEFEVSARAAAAAALELDELVGGDADIAYEQELRRDPYQVKVWLAYLKSRAKAKPAIRFVIYERAVRSLPGSYKLWRLYLLERVALCERTAGPPSGPEAAPLYSATNSAFERCLVHLSRMPEIWRMNLKFLQQQQLLTRVRRTFDAALRALAVTQHELLWPEMMDYVKSCGVPETAVCLYRRWIMIEPERTDEFALYLSSIGRYDEAASHLAAVASDSTITTASGRTRHELWLELCKLVAAHPESIHSMRVEDILRSGIARFSDAVASLWCSLASHYVRMGLLAKARDIYEEAVSSVSTIRDLAVVYEAYAAFEEAVVAQLLQEQQQASPEAAAAAAKDIDFAIARLERLTERRPLLISSCKLRQNPHNVHEWLARAELVQDDNKKVVETFTEAVATVKADQAVGRLGVLWIAFARFYEAHGDLENAAKVFERAVQATYRTIDDLASVWCEAVEMHLRHGLFKEALRLVRLAISSSRKGQDTKGAQGRLFRSVKLWSLAADVEEMFGSIETVRACYDKMFQLKVITPQLVINYAHYLEERRYYEESFRVYERGVAAFHWPHVNAIWLMYLTKFVSRYRSTKLERARELFQQATAEVPPKYAKNLFLLYAKLEETYGLAKHALAIYSAATKAVLPEDKLDMFCVYIARTSELFGVARTRKIFEEAIETLPSNDVRNVCMRYAAVEKSLGEIDRARAIFQHAAHLCDPSRDQEFWDAWRELEVAYGNEDTFKDMLRIKRSVIAQYSQVHHNVAELTASEVPKPLPADPVKEAAAQLAKEDEERQQVLRREEALQEQLRFQQKQQAEMQELEQAEAEFQELQRSRRQAATLASLQADAPLFVSASTFEGAHLGYAFKHGPQGLGYYLDEGQVGKGFIEARERSLLERSWPGGSGSSENAPPGLRRQDEEMEIDIND</sequence>
<dbReference type="InterPro" id="IPR055430">
    <property type="entry name" value="HAT_Syf1_CNRKL1_C"/>
</dbReference>
<evidence type="ECO:0000313" key="13">
    <source>
        <dbReference type="EMBL" id="CDJ37532.1"/>
    </source>
</evidence>
<keyword evidence="7" id="KW-0539">Nucleus</keyword>
<evidence type="ECO:0000259" key="10">
    <source>
        <dbReference type="Pfam" id="PF23220"/>
    </source>
</evidence>
<accession>U6KMN1</accession>
<dbReference type="PANTHER" id="PTHR11246:SF5">
    <property type="entry name" value="PRE-MRNA-SPLICING FACTOR SYF1"/>
    <property type="match status" value="1"/>
</dbReference>
<gene>
    <name evidence="13" type="ORF">ETH_00021640</name>
</gene>
<dbReference type="PANTHER" id="PTHR11246">
    <property type="entry name" value="PRE-MRNA SPLICING FACTOR"/>
    <property type="match status" value="1"/>
</dbReference>
<evidence type="ECO:0000259" key="11">
    <source>
        <dbReference type="Pfam" id="PF23231"/>
    </source>
</evidence>
<keyword evidence="5" id="KW-0677">Repeat</keyword>
<dbReference type="FunFam" id="1.25.40.10:FF:000137">
    <property type="entry name" value="Pre-mRNA-splicing factor syf1"/>
    <property type="match status" value="1"/>
</dbReference>
<dbReference type="GO" id="GO:0071014">
    <property type="term" value="C:post-mRNA release spliceosomal complex"/>
    <property type="evidence" value="ECO:0007669"/>
    <property type="project" value="TreeGrafter"/>
</dbReference>
<feature type="region of interest" description="Disordered" evidence="9">
    <location>
        <begin position="916"/>
        <end position="946"/>
    </location>
</feature>
<evidence type="ECO:0000256" key="5">
    <source>
        <dbReference type="ARBA" id="ARBA00022737"/>
    </source>
</evidence>
<dbReference type="Pfam" id="PF23220">
    <property type="entry name" value="HAT_Syf1_M"/>
    <property type="match status" value="1"/>
</dbReference>
<dbReference type="GO" id="GO:0000349">
    <property type="term" value="P:generation of catalytic spliceosome for first transesterification step"/>
    <property type="evidence" value="ECO:0007669"/>
    <property type="project" value="TreeGrafter"/>
</dbReference>
<reference evidence="13" key="1">
    <citation type="submission" date="2013-10" db="EMBL/GenBank/DDBJ databases">
        <title>Genomic analysis of the causative agents of coccidiosis in chickens.</title>
        <authorList>
            <person name="Reid A.J."/>
            <person name="Blake D."/>
            <person name="Billington K."/>
            <person name="Browne H."/>
            <person name="Dunn M."/>
            <person name="Hung S."/>
            <person name="Kawahara F."/>
            <person name="Miranda-Saavedra D."/>
            <person name="Mourier T."/>
            <person name="Nagra H."/>
            <person name="Otto T.D."/>
            <person name="Rawlings N."/>
            <person name="Sanchez A."/>
            <person name="Sanders M."/>
            <person name="Subramaniam C."/>
            <person name="Tay Y."/>
            <person name="Dear P."/>
            <person name="Doerig C."/>
            <person name="Gruber A."/>
            <person name="Parkinson J."/>
            <person name="Shirley M."/>
            <person name="Wan K.L."/>
            <person name="Berriman M."/>
            <person name="Tomley F."/>
            <person name="Pain A."/>
        </authorList>
    </citation>
    <scope>NUCLEOTIDE SEQUENCE [LARGE SCALE GENOMIC DNA]</scope>
    <source>
        <strain evidence="13">Houghton</strain>
    </source>
</reference>
<evidence type="ECO:0000256" key="3">
    <source>
        <dbReference type="ARBA" id="ARBA00022664"/>
    </source>
</evidence>
<protein>
    <submittedName>
        <fullName evidence="13">XPA-binding protein, putative</fullName>
    </submittedName>
</protein>
<comment type="subcellular location">
    <subcellularLocation>
        <location evidence="1">Nucleus</location>
    </subcellularLocation>
</comment>
<dbReference type="InterPro" id="IPR011990">
    <property type="entry name" value="TPR-like_helical_dom_sf"/>
</dbReference>
<dbReference type="GO" id="GO:0000974">
    <property type="term" value="C:Prp19 complex"/>
    <property type="evidence" value="ECO:0007669"/>
    <property type="project" value="TreeGrafter"/>
</dbReference>
<dbReference type="VEuPathDB" id="ToxoDB:ETH2_0957800"/>
<feature type="domain" description="Pre-mRNA-splicing factor Syf1/CRNKL1-like C-terminal HAT-repeats" evidence="11">
    <location>
        <begin position="435"/>
        <end position="815"/>
    </location>
</feature>
<dbReference type="Pfam" id="PF23231">
    <property type="entry name" value="HAT_Syf1_CNRKL1_C"/>
    <property type="match status" value="1"/>
</dbReference>
<evidence type="ECO:0000313" key="14">
    <source>
        <dbReference type="Proteomes" id="UP000030747"/>
    </source>
</evidence>
<dbReference type="InterPro" id="IPR003107">
    <property type="entry name" value="HAT"/>
</dbReference>
<feature type="domain" description="Pre-mRNA-splicing factor SYF1 central HAT repeats" evidence="10">
    <location>
        <begin position="226"/>
        <end position="431"/>
    </location>
</feature>
<evidence type="ECO:0000256" key="1">
    <source>
        <dbReference type="ARBA" id="ARBA00004123"/>
    </source>
</evidence>
<organism evidence="13 14">
    <name type="scientific">Eimeria tenella</name>
    <name type="common">Coccidian parasite</name>
    <dbReference type="NCBI Taxonomy" id="5802"/>
    <lineage>
        <taxon>Eukaryota</taxon>
        <taxon>Sar</taxon>
        <taxon>Alveolata</taxon>
        <taxon>Apicomplexa</taxon>
        <taxon>Conoidasida</taxon>
        <taxon>Coccidia</taxon>
        <taxon>Eucoccidiorida</taxon>
        <taxon>Eimeriorina</taxon>
        <taxon>Eimeriidae</taxon>
        <taxon>Eimeria</taxon>
    </lineage>
</organism>
<comment type="similarity">
    <text evidence="2">Belongs to the crooked-neck family.</text>
</comment>
<keyword evidence="8" id="KW-0175">Coiled coil</keyword>
<keyword evidence="14" id="KW-1185">Reference proteome</keyword>
<name>U6KMN1_EIMTE</name>